<gene>
    <name evidence="2" type="ORF">K4A83_12320</name>
</gene>
<dbReference type="PANTHER" id="PTHR43685">
    <property type="entry name" value="GLYCOSYLTRANSFERASE"/>
    <property type="match status" value="1"/>
</dbReference>
<dbReference type="InterPro" id="IPR050834">
    <property type="entry name" value="Glycosyltransf_2"/>
</dbReference>
<protein>
    <submittedName>
        <fullName evidence="2">Glycosyltransferase</fullName>
        <ecNumber evidence="2">2.4.-.-</ecNumber>
    </submittedName>
</protein>
<keyword evidence="2" id="KW-0328">Glycosyltransferase</keyword>
<evidence type="ECO:0000313" key="3">
    <source>
        <dbReference type="Proteomes" id="UP001526426"/>
    </source>
</evidence>
<evidence type="ECO:0000313" key="2">
    <source>
        <dbReference type="EMBL" id="MCW6037046.1"/>
    </source>
</evidence>
<evidence type="ECO:0000259" key="1">
    <source>
        <dbReference type="Pfam" id="PF10111"/>
    </source>
</evidence>
<keyword evidence="2" id="KW-0808">Transferase</keyword>
<dbReference type="PANTHER" id="PTHR43685:SF2">
    <property type="entry name" value="GLYCOSYLTRANSFERASE 2-LIKE DOMAIN-CONTAINING PROTEIN"/>
    <property type="match status" value="1"/>
</dbReference>
<name>A0ABT3L6A5_9CYAN</name>
<dbReference type="InterPro" id="IPR019290">
    <property type="entry name" value="GlycosylTrfase-like_prok"/>
</dbReference>
<organism evidence="2 3">
    <name type="scientific">Spirulina subsalsa FACHB-351</name>
    <dbReference type="NCBI Taxonomy" id="234711"/>
    <lineage>
        <taxon>Bacteria</taxon>
        <taxon>Bacillati</taxon>
        <taxon>Cyanobacteriota</taxon>
        <taxon>Cyanophyceae</taxon>
        <taxon>Spirulinales</taxon>
        <taxon>Spirulinaceae</taxon>
        <taxon>Spirulina</taxon>
    </lineage>
</organism>
<dbReference type="Pfam" id="PF10111">
    <property type="entry name" value="Glyco_tranf_2_2"/>
    <property type="match status" value="1"/>
</dbReference>
<dbReference type="EMBL" id="JAIHOM010000055">
    <property type="protein sequence ID" value="MCW6037046.1"/>
    <property type="molecule type" value="Genomic_DNA"/>
</dbReference>
<accession>A0ABT3L6A5</accession>
<dbReference type="Gene3D" id="3.90.550.10">
    <property type="entry name" value="Spore Coat Polysaccharide Biosynthesis Protein SpsA, Chain A"/>
    <property type="match status" value="1"/>
</dbReference>
<dbReference type="SUPFAM" id="SSF53448">
    <property type="entry name" value="Nucleotide-diphospho-sugar transferases"/>
    <property type="match status" value="1"/>
</dbReference>
<dbReference type="RefSeq" id="WP_265264878.1">
    <property type="nucleotide sequence ID" value="NZ_JAIHOM010000055.1"/>
</dbReference>
<comment type="caution">
    <text evidence="2">The sequence shown here is derived from an EMBL/GenBank/DDBJ whole genome shotgun (WGS) entry which is preliminary data.</text>
</comment>
<reference evidence="2 3" key="1">
    <citation type="submission" date="2021-08" db="EMBL/GenBank/DDBJ databases">
        <title>Draft genome sequence of Spirulina subsalsa with high tolerance to salinity and hype-accumulation of phycocyanin.</title>
        <authorList>
            <person name="Pei H."/>
            <person name="Jiang L."/>
        </authorList>
    </citation>
    <scope>NUCLEOTIDE SEQUENCE [LARGE SCALE GENOMIC DNA]</scope>
    <source>
        <strain evidence="2 3">FACHB-351</strain>
    </source>
</reference>
<dbReference type="EC" id="2.4.-.-" evidence="2"/>
<dbReference type="CDD" id="cd00761">
    <property type="entry name" value="Glyco_tranf_GTA_type"/>
    <property type="match status" value="1"/>
</dbReference>
<sequence length="319" mass="35852">MAIISVIIPAYNAETTIQATAESVLNQSFKDLELIIINDGSTDKTVEVVSSLLDERIHLLSYPNSGPQKSRNRGVEVATGDYLAFLDADDLWTTDKLESQLTALQKNPDCAVAYSWTDFIDEFGNKLPGGQHFRFKDNVYEQLLLGDFIGSGSNPLIRKDALLAVGPFDESLLGGQDWEMWIRLASKYPFALVPKTQVFYRQSIGSWSANLERQERGYKQVIEKCLATAPERIQKRRKEIIGNRYKFLTFDALAYGINRKQSLMAARFLGTALTHQPILLKNKVIWIVLVKIIIGVLLPSQAARTVLGHIKRLNPPEVK</sequence>
<dbReference type="GO" id="GO:0016757">
    <property type="term" value="F:glycosyltransferase activity"/>
    <property type="evidence" value="ECO:0007669"/>
    <property type="project" value="UniProtKB-KW"/>
</dbReference>
<dbReference type="Proteomes" id="UP001526426">
    <property type="component" value="Unassembled WGS sequence"/>
</dbReference>
<dbReference type="InterPro" id="IPR029044">
    <property type="entry name" value="Nucleotide-diphossugar_trans"/>
</dbReference>
<keyword evidence="3" id="KW-1185">Reference proteome</keyword>
<feature type="domain" description="Glycosyltransferase 2-like prokaryotic type" evidence="1">
    <location>
        <begin position="5"/>
        <end position="214"/>
    </location>
</feature>
<proteinExistence type="predicted"/>